<proteinExistence type="predicted"/>
<accession>A0AC35F1B9</accession>
<protein>
    <submittedName>
        <fullName evidence="2">EF-hand domain-containing protein</fullName>
    </submittedName>
</protein>
<evidence type="ECO:0000313" key="2">
    <source>
        <dbReference type="WBParaSite" id="PS1159_v2.g12866.t1"/>
    </source>
</evidence>
<sequence length="144" mass="16852">MNQEVYRKAFMAFDVNNDGQITIDELKEVINNCGIFPTNLELCYAMNQGDKNHDGAISFEEFMTFMSKRNNPPKKYTNHELFQQFQFFDKDNDGYIDCNEMISLANELHINQNFPPKLIEKLFKKADKNNDGRITFEEFVTAVN</sequence>
<dbReference type="Proteomes" id="UP000887580">
    <property type="component" value="Unplaced"/>
</dbReference>
<organism evidence="1 2">
    <name type="scientific">Panagrolaimus sp. PS1159</name>
    <dbReference type="NCBI Taxonomy" id="55785"/>
    <lineage>
        <taxon>Eukaryota</taxon>
        <taxon>Metazoa</taxon>
        <taxon>Ecdysozoa</taxon>
        <taxon>Nematoda</taxon>
        <taxon>Chromadorea</taxon>
        <taxon>Rhabditida</taxon>
        <taxon>Tylenchina</taxon>
        <taxon>Panagrolaimomorpha</taxon>
        <taxon>Panagrolaimoidea</taxon>
        <taxon>Panagrolaimidae</taxon>
        <taxon>Panagrolaimus</taxon>
    </lineage>
</organism>
<reference evidence="2" key="1">
    <citation type="submission" date="2022-11" db="UniProtKB">
        <authorList>
            <consortium name="WormBaseParasite"/>
        </authorList>
    </citation>
    <scope>IDENTIFICATION</scope>
</reference>
<evidence type="ECO:0000313" key="1">
    <source>
        <dbReference type="Proteomes" id="UP000887580"/>
    </source>
</evidence>
<dbReference type="WBParaSite" id="PS1159_v2.g12866.t1">
    <property type="protein sequence ID" value="PS1159_v2.g12866.t1"/>
    <property type="gene ID" value="PS1159_v2.g12866"/>
</dbReference>
<name>A0AC35F1B9_9BILA</name>